<evidence type="ECO:0000313" key="3">
    <source>
        <dbReference type="Proteomes" id="UP000774617"/>
    </source>
</evidence>
<feature type="signal peptide" evidence="1">
    <location>
        <begin position="1"/>
        <end position="19"/>
    </location>
</feature>
<evidence type="ECO:0000256" key="1">
    <source>
        <dbReference type="SAM" id="SignalP"/>
    </source>
</evidence>
<protein>
    <recommendedName>
        <fullName evidence="4">Dynactin arp1 p25 subunit</fullName>
    </recommendedName>
</protein>
<gene>
    <name evidence="2" type="ORF">B0J12DRAFT_80235</name>
</gene>
<accession>A0ABQ8GBW5</accession>
<evidence type="ECO:0000313" key="2">
    <source>
        <dbReference type="EMBL" id="KAH7051195.1"/>
    </source>
</evidence>
<evidence type="ECO:0008006" key="4">
    <source>
        <dbReference type="Google" id="ProtNLM"/>
    </source>
</evidence>
<keyword evidence="3" id="KW-1185">Reference proteome</keyword>
<name>A0ABQ8GBW5_9PEZI</name>
<reference evidence="2 3" key="1">
    <citation type="journal article" date="2021" name="Nat. Commun.">
        <title>Genetic determinants of endophytism in the Arabidopsis root mycobiome.</title>
        <authorList>
            <person name="Mesny F."/>
            <person name="Miyauchi S."/>
            <person name="Thiergart T."/>
            <person name="Pickel B."/>
            <person name="Atanasova L."/>
            <person name="Karlsson M."/>
            <person name="Huettel B."/>
            <person name="Barry K.W."/>
            <person name="Haridas S."/>
            <person name="Chen C."/>
            <person name="Bauer D."/>
            <person name="Andreopoulos W."/>
            <person name="Pangilinan J."/>
            <person name="LaButti K."/>
            <person name="Riley R."/>
            <person name="Lipzen A."/>
            <person name="Clum A."/>
            <person name="Drula E."/>
            <person name="Henrissat B."/>
            <person name="Kohler A."/>
            <person name="Grigoriev I.V."/>
            <person name="Martin F.M."/>
            <person name="Hacquard S."/>
        </authorList>
    </citation>
    <scope>NUCLEOTIDE SEQUENCE [LARGE SCALE GENOMIC DNA]</scope>
    <source>
        <strain evidence="2 3">MPI-SDFR-AT-0080</strain>
    </source>
</reference>
<comment type="caution">
    <text evidence="2">The sequence shown here is derived from an EMBL/GenBank/DDBJ whole genome shotgun (WGS) entry which is preliminary data.</text>
</comment>
<proteinExistence type="predicted"/>
<organism evidence="2 3">
    <name type="scientific">Macrophomina phaseolina</name>
    <dbReference type="NCBI Taxonomy" id="35725"/>
    <lineage>
        <taxon>Eukaryota</taxon>
        <taxon>Fungi</taxon>
        <taxon>Dikarya</taxon>
        <taxon>Ascomycota</taxon>
        <taxon>Pezizomycotina</taxon>
        <taxon>Dothideomycetes</taxon>
        <taxon>Dothideomycetes incertae sedis</taxon>
        <taxon>Botryosphaeriales</taxon>
        <taxon>Botryosphaeriaceae</taxon>
        <taxon>Macrophomina</taxon>
    </lineage>
</organism>
<dbReference type="Proteomes" id="UP000774617">
    <property type="component" value="Unassembled WGS sequence"/>
</dbReference>
<feature type="chain" id="PRO_5045675402" description="Dynactin arp1 p25 subunit" evidence="1">
    <location>
        <begin position="20"/>
        <end position="221"/>
    </location>
</feature>
<dbReference type="EMBL" id="JAGTJR010000012">
    <property type="protein sequence ID" value="KAH7051195.1"/>
    <property type="molecule type" value="Genomic_DNA"/>
</dbReference>
<sequence>MFAKKGLLISALVLHTTSALVFDPDWPLNLGLVLKRQDDMTTAEYNCHDNCGQAIIAARGTDPCNSTAFQHDYAACLQCAGADNVDIWRYYGGSLTSAAEACGLATAPLSGTQAAVSAAVTASTSAAASTTPASAAATATGTTIAAGNSSFSSTSASASASAGGSSSATAGASTTAASSAVSSAAAASASASATGAANTANVGCISMMGALSIMGYFAFGL</sequence>
<keyword evidence="1" id="KW-0732">Signal</keyword>